<feature type="region of interest" description="Disordered" evidence="2">
    <location>
        <begin position="175"/>
        <end position="205"/>
    </location>
</feature>
<dbReference type="PROSITE" id="PS50041">
    <property type="entry name" value="C_TYPE_LECTIN_2"/>
    <property type="match status" value="1"/>
</dbReference>
<feature type="domain" description="C-type lectin" evidence="4">
    <location>
        <begin position="44"/>
        <end position="160"/>
    </location>
</feature>
<organism evidence="6 7">
    <name type="scientific">Folsomia candida</name>
    <name type="common">Springtail</name>
    <dbReference type="NCBI Taxonomy" id="158441"/>
    <lineage>
        <taxon>Eukaryota</taxon>
        <taxon>Metazoa</taxon>
        <taxon>Ecdysozoa</taxon>
        <taxon>Arthropoda</taxon>
        <taxon>Hexapoda</taxon>
        <taxon>Collembola</taxon>
        <taxon>Entomobryomorpha</taxon>
        <taxon>Isotomoidea</taxon>
        <taxon>Isotomidae</taxon>
        <taxon>Proisotominae</taxon>
        <taxon>Folsomia</taxon>
    </lineage>
</organism>
<evidence type="ECO:0000259" key="5">
    <source>
        <dbReference type="PROSITE" id="PS50240"/>
    </source>
</evidence>
<keyword evidence="1" id="KW-1015">Disulfide bond</keyword>
<dbReference type="PANTHER" id="PTHR24252:SF7">
    <property type="entry name" value="HYALIN"/>
    <property type="match status" value="1"/>
</dbReference>
<name>A0A226DB99_FOLCA</name>
<comment type="caution">
    <text evidence="6">The sequence shown here is derived from an EMBL/GenBank/DDBJ whole genome shotgun (WGS) entry which is preliminary data.</text>
</comment>
<dbReference type="FunFam" id="2.40.10.10:FF:000068">
    <property type="entry name" value="transmembrane protease serine 2"/>
    <property type="match status" value="1"/>
</dbReference>
<dbReference type="PROSITE" id="PS00134">
    <property type="entry name" value="TRYPSIN_HIS"/>
    <property type="match status" value="1"/>
</dbReference>
<evidence type="ECO:0000256" key="3">
    <source>
        <dbReference type="SAM" id="SignalP"/>
    </source>
</evidence>
<evidence type="ECO:0000313" key="6">
    <source>
        <dbReference type="EMBL" id="OXA41911.1"/>
    </source>
</evidence>
<evidence type="ECO:0000256" key="1">
    <source>
        <dbReference type="ARBA" id="ARBA00023157"/>
    </source>
</evidence>
<dbReference type="InterPro" id="IPR043504">
    <property type="entry name" value="Peptidase_S1_PA_chymotrypsin"/>
</dbReference>
<keyword evidence="7" id="KW-1185">Reference proteome</keyword>
<feature type="domain" description="Peptidase S1" evidence="5">
    <location>
        <begin position="216"/>
        <end position="452"/>
    </location>
</feature>
<dbReference type="SMART" id="SM00034">
    <property type="entry name" value="CLECT"/>
    <property type="match status" value="1"/>
</dbReference>
<dbReference type="GO" id="GO:0006508">
    <property type="term" value="P:proteolysis"/>
    <property type="evidence" value="ECO:0007669"/>
    <property type="project" value="InterPro"/>
</dbReference>
<dbReference type="InterPro" id="IPR001304">
    <property type="entry name" value="C-type_lectin-like"/>
</dbReference>
<feature type="compositionally biased region" description="Polar residues" evidence="2">
    <location>
        <begin position="176"/>
        <end position="186"/>
    </location>
</feature>
<dbReference type="InterPro" id="IPR001254">
    <property type="entry name" value="Trypsin_dom"/>
</dbReference>
<dbReference type="GO" id="GO:0004252">
    <property type="term" value="F:serine-type endopeptidase activity"/>
    <property type="evidence" value="ECO:0007669"/>
    <property type="project" value="InterPro"/>
</dbReference>
<dbReference type="Pfam" id="PF00089">
    <property type="entry name" value="Trypsin"/>
    <property type="match status" value="1"/>
</dbReference>
<dbReference type="PROSITE" id="PS50240">
    <property type="entry name" value="TRYPSIN_DOM"/>
    <property type="match status" value="1"/>
</dbReference>
<accession>A0A226DB99</accession>
<dbReference type="Gene3D" id="2.40.10.10">
    <property type="entry name" value="Trypsin-like serine proteases"/>
    <property type="match status" value="1"/>
</dbReference>
<sequence length="458" mass="49400">MGNYSGMNIFLFLSTVACLVSGQNLGTRVTPIGTSNGPSHVKQFFAQNTPMNWPSAMKFCKSYGLQLASVESASDQLVITNWAKDVVRANEWGSFWLSGNKLGDGRLWRWLEDGKLVPKPGQTFTGPHFWINGEPITVENTASCLHFDLAKGGWSQQYCETVTVRPLCMNKVAASSPGSGANNTIVPTTRPDPPPSTTQPQPSCSCGTPSIRHTKIIGGSNAALGEIPWRCNLYIKRWGDLGVFCTCTIISANWIMTAAHCTDIVTPTDILLVDVGDLDLGTTSEAASYRVQADRWISHPRWDSRARANDIALVHLKNKIAFSPTVQPACLPFSLQGENLDFLRAKISGWGTTVSGGLSASLRLNKADVTILPEEICRPMFGAAWPPHGLCTRESGKSGCSGDSGGSVDLVKNGRSYAVGVTSNVAAGCNTNFPNIFVRVTSYLDWIVATTGEQFCQA</sequence>
<dbReference type="OrthoDB" id="5565075at2759"/>
<gene>
    <name evidence="6" type="ORF">Fcan01_23147</name>
</gene>
<dbReference type="InterPro" id="IPR009003">
    <property type="entry name" value="Peptidase_S1_PA"/>
</dbReference>
<reference evidence="6 7" key="1">
    <citation type="submission" date="2015-12" db="EMBL/GenBank/DDBJ databases">
        <title>The genome of Folsomia candida.</title>
        <authorList>
            <person name="Faddeeva A."/>
            <person name="Derks M.F."/>
            <person name="Anvar Y."/>
            <person name="Smit S."/>
            <person name="Van Straalen N."/>
            <person name="Roelofs D."/>
        </authorList>
    </citation>
    <scope>NUCLEOTIDE SEQUENCE [LARGE SCALE GENOMIC DNA]</scope>
    <source>
        <strain evidence="6 7">VU population</strain>
        <tissue evidence="6">Whole body</tissue>
    </source>
</reference>
<evidence type="ECO:0000259" key="4">
    <source>
        <dbReference type="PROSITE" id="PS50041"/>
    </source>
</evidence>
<dbReference type="Pfam" id="PF00059">
    <property type="entry name" value="Lectin_C"/>
    <property type="match status" value="1"/>
</dbReference>
<dbReference type="Proteomes" id="UP000198287">
    <property type="component" value="Unassembled WGS sequence"/>
</dbReference>
<dbReference type="CDD" id="cd00037">
    <property type="entry name" value="CLECT"/>
    <property type="match status" value="1"/>
</dbReference>
<dbReference type="InterPro" id="IPR016186">
    <property type="entry name" value="C-type_lectin-like/link_sf"/>
</dbReference>
<feature type="signal peptide" evidence="3">
    <location>
        <begin position="1"/>
        <end position="22"/>
    </location>
</feature>
<dbReference type="InterPro" id="IPR001314">
    <property type="entry name" value="Peptidase_S1A"/>
</dbReference>
<dbReference type="SUPFAM" id="SSF56436">
    <property type="entry name" value="C-type lectin-like"/>
    <property type="match status" value="1"/>
</dbReference>
<dbReference type="SUPFAM" id="SSF50494">
    <property type="entry name" value="Trypsin-like serine proteases"/>
    <property type="match status" value="1"/>
</dbReference>
<proteinExistence type="predicted"/>
<dbReference type="SMART" id="SM00020">
    <property type="entry name" value="Tryp_SPc"/>
    <property type="match status" value="1"/>
</dbReference>
<keyword evidence="3" id="KW-0732">Signal</keyword>
<dbReference type="InterPro" id="IPR018114">
    <property type="entry name" value="TRYPSIN_HIS"/>
</dbReference>
<dbReference type="STRING" id="158441.A0A226DB99"/>
<dbReference type="AlphaFoldDB" id="A0A226DB99"/>
<dbReference type="InterPro" id="IPR016187">
    <property type="entry name" value="CTDL_fold"/>
</dbReference>
<dbReference type="PANTHER" id="PTHR24252">
    <property type="entry name" value="ACROSIN-RELATED"/>
    <property type="match status" value="1"/>
</dbReference>
<dbReference type="Gene3D" id="3.10.100.10">
    <property type="entry name" value="Mannose-Binding Protein A, subunit A"/>
    <property type="match status" value="1"/>
</dbReference>
<dbReference type="PRINTS" id="PR00722">
    <property type="entry name" value="CHYMOTRYPSIN"/>
</dbReference>
<evidence type="ECO:0000313" key="7">
    <source>
        <dbReference type="Proteomes" id="UP000198287"/>
    </source>
</evidence>
<protein>
    <submittedName>
        <fullName evidence="6">Proclotting enzyme</fullName>
    </submittedName>
</protein>
<dbReference type="EMBL" id="LNIX01000027">
    <property type="protein sequence ID" value="OXA41911.1"/>
    <property type="molecule type" value="Genomic_DNA"/>
</dbReference>
<dbReference type="CDD" id="cd00190">
    <property type="entry name" value="Tryp_SPc"/>
    <property type="match status" value="1"/>
</dbReference>
<feature type="chain" id="PRO_5012307870" evidence="3">
    <location>
        <begin position="23"/>
        <end position="458"/>
    </location>
</feature>
<evidence type="ECO:0000256" key="2">
    <source>
        <dbReference type="SAM" id="MobiDB-lite"/>
    </source>
</evidence>